<keyword evidence="2" id="KW-1185">Reference proteome</keyword>
<organism evidence="1 2">
    <name type="scientific">Hyalomma asiaticum</name>
    <name type="common">Tick</name>
    <dbReference type="NCBI Taxonomy" id="266040"/>
    <lineage>
        <taxon>Eukaryota</taxon>
        <taxon>Metazoa</taxon>
        <taxon>Ecdysozoa</taxon>
        <taxon>Arthropoda</taxon>
        <taxon>Chelicerata</taxon>
        <taxon>Arachnida</taxon>
        <taxon>Acari</taxon>
        <taxon>Parasitiformes</taxon>
        <taxon>Ixodida</taxon>
        <taxon>Ixodoidea</taxon>
        <taxon>Ixodidae</taxon>
        <taxon>Hyalomminae</taxon>
        <taxon>Hyalomma</taxon>
    </lineage>
</organism>
<name>A0ACB7RPD2_HYAAI</name>
<protein>
    <submittedName>
        <fullName evidence="1">Uncharacterized protein</fullName>
    </submittedName>
</protein>
<reference evidence="1" key="1">
    <citation type="submission" date="2020-05" db="EMBL/GenBank/DDBJ databases">
        <title>Large-scale comparative analyses of tick genomes elucidate their genetic diversity and vector capacities.</title>
        <authorList>
            <person name="Jia N."/>
            <person name="Wang J."/>
            <person name="Shi W."/>
            <person name="Du L."/>
            <person name="Sun Y."/>
            <person name="Zhan W."/>
            <person name="Jiang J."/>
            <person name="Wang Q."/>
            <person name="Zhang B."/>
            <person name="Ji P."/>
            <person name="Sakyi L.B."/>
            <person name="Cui X."/>
            <person name="Yuan T."/>
            <person name="Jiang B."/>
            <person name="Yang W."/>
            <person name="Lam T.T.-Y."/>
            <person name="Chang Q."/>
            <person name="Ding S."/>
            <person name="Wang X."/>
            <person name="Zhu J."/>
            <person name="Ruan X."/>
            <person name="Zhao L."/>
            <person name="Wei J."/>
            <person name="Que T."/>
            <person name="Du C."/>
            <person name="Cheng J."/>
            <person name="Dai P."/>
            <person name="Han X."/>
            <person name="Huang E."/>
            <person name="Gao Y."/>
            <person name="Liu J."/>
            <person name="Shao H."/>
            <person name="Ye R."/>
            <person name="Li L."/>
            <person name="Wei W."/>
            <person name="Wang X."/>
            <person name="Wang C."/>
            <person name="Yang T."/>
            <person name="Huo Q."/>
            <person name="Li W."/>
            <person name="Guo W."/>
            <person name="Chen H."/>
            <person name="Zhou L."/>
            <person name="Ni X."/>
            <person name="Tian J."/>
            <person name="Zhou Y."/>
            <person name="Sheng Y."/>
            <person name="Liu T."/>
            <person name="Pan Y."/>
            <person name="Xia L."/>
            <person name="Li J."/>
            <person name="Zhao F."/>
            <person name="Cao W."/>
        </authorList>
    </citation>
    <scope>NUCLEOTIDE SEQUENCE</scope>
    <source>
        <strain evidence="1">Hyas-2018</strain>
    </source>
</reference>
<evidence type="ECO:0000313" key="2">
    <source>
        <dbReference type="Proteomes" id="UP000821845"/>
    </source>
</evidence>
<dbReference type="EMBL" id="CM023488">
    <property type="protein sequence ID" value="KAH6923666.1"/>
    <property type="molecule type" value="Genomic_DNA"/>
</dbReference>
<gene>
    <name evidence="1" type="ORF">HPB50_004406</name>
</gene>
<proteinExistence type="predicted"/>
<accession>A0ACB7RPD2</accession>
<comment type="caution">
    <text evidence="1">The sequence shown here is derived from an EMBL/GenBank/DDBJ whole genome shotgun (WGS) entry which is preliminary data.</text>
</comment>
<evidence type="ECO:0000313" key="1">
    <source>
        <dbReference type="EMBL" id="KAH6923666.1"/>
    </source>
</evidence>
<sequence length="108" mass="11329">MDDEDIEDCKVLERQGAEDGEVNFGTFRDVDGPPPPPPDVTTSPDFSDSEIVATVAPRPASSESEEDSDVEVDDGPSISDAAHAAAVTRGFTEKCGLMDKLAAGLCCL</sequence>
<dbReference type="Proteomes" id="UP000821845">
    <property type="component" value="Chromosome 8"/>
</dbReference>